<evidence type="ECO:0000313" key="1">
    <source>
        <dbReference type="EMBL" id="KOS15806.1"/>
    </source>
</evidence>
<dbReference type="STRING" id="77020.A0A0M8MN24"/>
<dbReference type="AlphaFoldDB" id="A0A0M8MN24"/>
<dbReference type="InterPro" id="IPR011333">
    <property type="entry name" value="SKP1/BTB/POZ_sf"/>
</dbReference>
<dbReference type="Proteomes" id="UP000037751">
    <property type="component" value="Unassembled WGS sequence"/>
</dbReference>
<dbReference type="GO" id="GO:0003723">
    <property type="term" value="F:RNA binding"/>
    <property type="evidence" value="ECO:0007669"/>
    <property type="project" value="TreeGrafter"/>
</dbReference>
<dbReference type="PANTHER" id="PTHR13384:SF16">
    <property type="entry name" value="GROWTH REGULATION PROTEIN"/>
    <property type="match status" value="1"/>
</dbReference>
<dbReference type="EMBL" id="LGAV01000002">
    <property type="protein sequence ID" value="KOS15806.1"/>
    <property type="molecule type" value="Genomic_DNA"/>
</dbReference>
<accession>A0A0M8MN24</accession>
<sequence length="393" mass="43776">MGDHMTQSGDEYAPFSRLILDLRGVCFVIDRETLMSLPESILLCLFPNGLLLPDVGDTTGDMSEEKQVIYVDADAQCLQFVLSFFRQAQEYFYGTETVPGVYQGTGLSANYMDFGDPLGGGMANGFGQPFYLPLFHKQAVIVLREELEYFALPPKSMARTAAIPNASPNVPPNASAEFTQLKEGCGEALLHRQQIFTALQRNVNKENNVAEQHLIDMLCMSGFEAEDMWGYRAREPARCGITSTAMVLLKTGVTHPGELPEGRQANIPWPRKPIGVHRAGIMMERGLPATPAEAEELGEWMDDGQGGSLRVNQAQLATTQKLLLFWRKPARKCWWDGIHVVVPTPQPQSEREAAPPSLLATMSPQERAWLEQGKGRIVRVWVRRVWTLEVSLI</sequence>
<organism evidence="1 2">
    <name type="scientific">Malassezia pachydermatis</name>
    <dbReference type="NCBI Taxonomy" id="77020"/>
    <lineage>
        <taxon>Eukaryota</taxon>
        <taxon>Fungi</taxon>
        <taxon>Dikarya</taxon>
        <taxon>Basidiomycota</taxon>
        <taxon>Ustilaginomycotina</taxon>
        <taxon>Malasseziomycetes</taxon>
        <taxon>Malasseziales</taxon>
        <taxon>Malasseziaceae</taxon>
        <taxon>Malassezia</taxon>
    </lineage>
</organism>
<proteinExistence type="predicted"/>
<keyword evidence="2" id="KW-1185">Reference proteome</keyword>
<dbReference type="PANTHER" id="PTHR13384">
    <property type="entry name" value="G PATCH DOMAIN-CONTAINING PROTEIN 1"/>
    <property type="match status" value="1"/>
</dbReference>
<dbReference type="SUPFAM" id="SSF54695">
    <property type="entry name" value="POZ domain"/>
    <property type="match status" value="1"/>
</dbReference>
<protein>
    <submittedName>
        <fullName evidence="1">Uncharacterized protein</fullName>
    </submittedName>
</protein>
<dbReference type="VEuPathDB" id="FungiDB:Malapachy_2524"/>
<dbReference type="GO" id="GO:0005634">
    <property type="term" value="C:nucleus"/>
    <property type="evidence" value="ECO:0007669"/>
    <property type="project" value="TreeGrafter"/>
</dbReference>
<dbReference type="OrthoDB" id="9451547at2759"/>
<dbReference type="RefSeq" id="XP_017993438.1">
    <property type="nucleotide sequence ID" value="XM_018137013.1"/>
</dbReference>
<comment type="caution">
    <text evidence="1">The sequence shown here is derived from an EMBL/GenBank/DDBJ whole genome shotgun (WGS) entry which is preliminary data.</text>
</comment>
<name>A0A0M8MN24_9BASI</name>
<reference evidence="1 2" key="1">
    <citation type="submission" date="2015-07" db="EMBL/GenBank/DDBJ databases">
        <title>Draft Genome Sequence of Malassezia furfur CBS1878 and Malassezia pachydermatis CBS1879.</title>
        <authorList>
            <person name="Triana S."/>
            <person name="Ohm R."/>
            <person name="Gonzalez A."/>
            <person name="DeCock H."/>
            <person name="Restrepo S."/>
            <person name="Celis A."/>
        </authorList>
    </citation>
    <scope>NUCLEOTIDE SEQUENCE [LARGE SCALE GENOMIC DNA]</scope>
    <source>
        <strain evidence="1 2">CBS 1879</strain>
    </source>
</reference>
<gene>
    <name evidence="1" type="ORF">Malapachy_2524</name>
</gene>
<evidence type="ECO:0000313" key="2">
    <source>
        <dbReference type="Proteomes" id="UP000037751"/>
    </source>
</evidence>
<dbReference type="GeneID" id="28728888"/>